<comment type="subcellular location">
    <subcellularLocation>
        <location evidence="1">Periplasm</location>
    </subcellularLocation>
</comment>
<dbReference type="GO" id="GO:0030288">
    <property type="term" value="C:outer membrane-bounded periplasmic space"/>
    <property type="evidence" value="ECO:0007669"/>
    <property type="project" value="UniProtKB-ARBA"/>
</dbReference>
<keyword evidence="3" id="KW-0732">Signal</keyword>
<dbReference type="PIRSF" id="PIRSF002741">
    <property type="entry name" value="MppA"/>
    <property type="match status" value="1"/>
</dbReference>
<protein>
    <submittedName>
        <fullName evidence="5">Peptide ABC transporter substrate-binding protein</fullName>
    </submittedName>
</protein>
<dbReference type="Gene3D" id="3.10.105.10">
    <property type="entry name" value="Dipeptide-binding Protein, Domain 3"/>
    <property type="match status" value="1"/>
</dbReference>
<dbReference type="GO" id="GO:1904680">
    <property type="term" value="F:peptide transmembrane transporter activity"/>
    <property type="evidence" value="ECO:0007669"/>
    <property type="project" value="TreeGrafter"/>
</dbReference>
<reference evidence="5 6" key="1">
    <citation type="submission" date="2019-08" db="EMBL/GenBank/DDBJ databases">
        <title>Hyperibacter terrae gen. nov., sp. nov. and Hyperibacter viscosus sp. nov., two new members in the family Rhodospirillaceae isolated from the rhizosphere of Hypericum perforatum.</title>
        <authorList>
            <person name="Noviana Z."/>
        </authorList>
    </citation>
    <scope>NUCLEOTIDE SEQUENCE [LARGE SCALE GENOMIC DNA]</scope>
    <source>
        <strain evidence="5 6">R5913</strain>
    </source>
</reference>
<accession>A0A5J6MLN5</accession>
<evidence type="ECO:0000313" key="5">
    <source>
        <dbReference type="EMBL" id="QEX17405.1"/>
    </source>
</evidence>
<evidence type="ECO:0000259" key="4">
    <source>
        <dbReference type="Pfam" id="PF00496"/>
    </source>
</evidence>
<organism evidence="5 6">
    <name type="scientific">Hypericibacter terrae</name>
    <dbReference type="NCBI Taxonomy" id="2602015"/>
    <lineage>
        <taxon>Bacteria</taxon>
        <taxon>Pseudomonadati</taxon>
        <taxon>Pseudomonadota</taxon>
        <taxon>Alphaproteobacteria</taxon>
        <taxon>Rhodospirillales</taxon>
        <taxon>Dongiaceae</taxon>
        <taxon>Hypericibacter</taxon>
    </lineage>
</organism>
<evidence type="ECO:0000256" key="3">
    <source>
        <dbReference type="SAM" id="SignalP"/>
    </source>
</evidence>
<evidence type="ECO:0000313" key="6">
    <source>
        <dbReference type="Proteomes" id="UP000326202"/>
    </source>
</evidence>
<dbReference type="GO" id="GO:0043190">
    <property type="term" value="C:ATP-binding cassette (ABC) transporter complex"/>
    <property type="evidence" value="ECO:0007669"/>
    <property type="project" value="InterPro"/>
</dbReference>
<evidence type="ECO:0000256" key="2">
    <source>
        <dbReference type="ARBA" id="ARBA00005695"/>
    </source>
</evidence>
<feature type="signal peptide" evidence="3">
    <location>
        <begin position="1"/>
        <end position="25"/>
    </location>
</feature>
<comment type="similarity">
    <text evidence="2">Belongs to the bacterial solute-binding protein 5 family.</text>
</comment>
<dbReference type="RefSeq" id="WP_151177673.1">
    <property type="nucleotide sequence ID" value="NZ_CP042906.1"/>
</dbReference>
<dbReference type="InterPro" id="IPR030678">
    <property type="entry name" value="Peptide/Ni-bd"/>
</dbReference>
<dbReference type="InterPro" id="IPR000914">
    <property type="entry name" value="SBP_5_dom"/>
</dbReference>
<dbReference type="SUPFAM" id="SSF53850">
    <property type="entry name" value="Periplasmic binding protein-like II"/>
    <property type="match status" value="1"/>
</dbReference>
<feature type="domain" description="Solute-binding protein family 5" evidence="4">
    <location>
        <begin position="100"/>
        <end position="483"/>
    </location>
</feature>
<keyword evidence="6" id="KW-1185">Reference proteome</keyword>
<dbReference type="CDD" id="cd08506">
    <property type="entry name" value="PBP2_clavulanate_OppA2"/>
    <property type="match status" value="1"/>
</dbReference>
<dbReference type="Gene3D" id="3.40.190.10">
    <property type="entry name" value="Periplasmic binding protein-like II"/>
    <property type="match status" value="1"/>
</dbReference>
<name>A0A5J6MLN5_9PROT</name>
<dbReference type="Proteomes" id="UP000326202">
    <property type="component" value="Chromosome"/>
</dbReference>
<dbReference type="InterPro" id="IPR039424">
    <property type="entry name" value="SBP_5"/>
</dbReference>
<dbReference type="AlphaFoldDB" id="A0A5J6MLN5"/>
<dbReference type="OrthoDB" id="9803988at2"/>
<feature type="chain" id="PRO_5023883450" evidence="3">
    <location>
        <begin position="26"/>
        <end position="573"/>
    </location>
</feature>
<proteinExistence type="inferred from homology"/>
<dbReference type="EMBL" id="CP042906">
    <property type="protein sequence ID" value="QEX17405.1"/>
    <property type="molecule type" value="Genomic_DNA"/>
</dbReference>
<sequence length="573" mass="61888">MSWRKSTLGGLAVAGALLTWNGVAAADEPAAPGTVLSPQQTQVAALMAEHKGGTMRLVARSAGGTIDPHINYTLQYWQIYQSLYDGLVTFKHAGGADGFTVVPDLAEAIPAPQNDGKTYVFKLRQGIKFWDGRDVTVKDVVASFQRIFKVSSPTSGTFYAGIVGADACLKDPATCTLDGGVVGDEAAGTITINLTAPDPELFYKLSVPHAVIVPADTATSDLGTVPAVGTGAYMIESYDPNKQMKMVRNPHFKEWSADAQPDGYPDVVLYDFNLTDEAEVTAVQNGEADWMFDQPPTDRLAEIGTKYKDQVFINTLTAWWYAPMNVNIAPFNNEKARQAVSYAIDRKALVNLFGGPALAAPVCQVLPPGFPGHVDYCPFTKNPGTKWSAPDLEKAKALVKESGTAGQKVTVIVEDTAVSKSIGVYLQSVLKDIGYDASVKPISPNIQFTYIQNTNNNVQISVSQWYQDYPAASDFLNILFGCDSFHPGSDSSVNISGFCDKAIDAKMKQALALAVTDQAGADKLWTEIDKAVTDAAPAAALFTPKHVDFVSKRLGNFIFNAQYYWVVTQSWVK</sequence>
<dbReference type="GO" id="GO:0015833">
    <property type="term" value="P:peptide transport"/>
    <property type="evidence" value="ECO:0007669"/>
    <property type="project" value="TreeGrafter"/>
</dbReference>
<evidence type="ECO:0000256" key="1">
    <source>
        <dbReference type="ARBA" id="ARBA00004418"/>
    </source>
</evidence>
<dbReference type="PANTHER" id="PTHR30290">
    <property type="entry name" value="PERIPLASMIC BINDING COMPONENT OF ABC TRANSPORTER"/>
    <property type="match status" value="1"/>
</dbReference>
<dbReference type="KEGG" id="htq:FRZ44_27050"/>
<dbReference type="Pfam" id="PF00496">
    <property type="entry name" value="SBP_bac_5"/>
    <property type="match status" value="1"/>
</dbReference>
<gene>
    <name evidence="5" type="ORF">FRZ44_27050</name>
</gene>